<gene>
    <name evidence="2" type="ORF">dsat_1738</name>
</gene>
<dbReference type="Pfam" id="PF01740">
    <property type="entry name" value="STAS"/>
    <property type="match status" value="1"/>
</dbReference>
<name>S7THV6_9BACT</name>
<dbReference type="eggNOG" id="COG1366">
    <property type="taxonomic scope" value="Bacteria"/>
</dbReference>
<evidence type="ECO:0000259" key="1">
    <source>
        <dbReference type="PROSITE" id="PS50801"/>
    </source>
</evidence>
<dbReference type="AlphaFoldDB" id="S7THV6"/>
<dbReference type="InterPro" id="IPR002645">
    <property type="entry name" value="STAS_dom"/>
</dbReference>
<dbReference type="CDD" id="cd07043">
    <property type="entry name" value="STAS_anti-anti-sigma_factors"/>
    <property type="match status" value="1"/>
</dbReference>
<dbReference type="Gene3D" id="3.30.750.24">
    <property type="entry name" value="STAS domain"/>
    <property type="match status" value="1"/>
</dbReference>
<dbReference type="EMBL" id="ATHI01000001">
    <property type="protein sequence ID" value="EPR36210.1"/>
    <property type="molecule type" value="Genomic_DNA"/>
</dbReference>
<dbReference type="SUPFAM" id="SSF52091">
    <property type="entry name" value="SpoIIaa-like"/>
    <property type="match status" value="1"/>
</dbReference>
<evidence type="ECO:0000313" key="2">
    <source>
        <dbReference type="EMBL" id="EPR36210.1"/>
    </source>
</evidence>
<evidence type="ECO:0000313" key="3">
    <source>
        <dbReference type="Proteomes" id="UP000014975"/>
    </source>
</evidence>
<proteinExistence type="predicted"/>
<keyword evidence="3" id="KW-1185">Reference proteome</keyword>
<dbReference type="STRING" id="1121439.dsat_1738"/>
<comment type="caution">
    <text evidence="2">The sequence shown here is derived from an EMBL/GenBank/DDBJ whole genome shotgun (WGS) entry which is preliminary data.</text>
</comment>
<dbReference type="Proteomes" id="UP000014975">
    <property type="component" value="Unassembled WGS sequence"/>
</dbReference>
<organism evidence="2 3">
    <name type="scientific">Alkalidesulfovibrio alkalitolerans DSM 16529</name>
    <dbReference type="NCBI Taxonomy" id="1121439"/>
    <lineage>
        <taxon>Bacteria</taxon>
        <taxon>Pseudomonadati</taxon>
        <taxon>Thermodesulfobacteriota</taxon>
        <taxon>Desulfovibrionia</taxon>
        <taxon>Desulfovibrionales</taxon>
        <taxon>Desulfovibrionaceae</taxon>
        <taxon>Alkalidesulfovibrio</taxon>
    </lineage>
</organism>
<dbReference type="PANTHER" id="PTHR33495">
    <property type="entry name" value="ANTI-SIGMA FACTOR ANTAGONIST TM_1081-RELATED-RELATED"/>
    <property type="match status" value="1"/>
</dbReference>
<dbReference type="PROSITE" id="PS50801">
    <property type="entry name" value="STAS"/>
    <property type="match status" value="1"/>
</dbReference>
<protein>
    <submittedName>
        <fullName evidence="2">Sulfate transporter/antisigma-factor antagonist STAS</fullName>
    </submittedName>
</protein>
<dbReference type="InterPro" id="IPR036513">
    <property type="entry name" value="STAS_dom_sf"/>
</dbReference>
<feature type="domain" description="STAS" evidence="1">
    <location>
        <begin position="20"/>
        <end position="111"/>
    </location>
</feature>
<accession>S7THV6</accession>
<dbReference type="PATRIC" id="fig|1121439.3.peg.123"/>
<dbReference type="PANTHER" id="PTHR33495:SF2">
    <property type="entry name" value="ANTI-SIGMA FACTOR ANTAGONIST TM_1081-RELATED"/>
    <property type="match status" value="1"/>
</dbReference>
<dbReference type="GO" id="GO:0043856">
    <property type="term" value="F:anti-sigma factor antagonist activity"/>
    <property type="evidence" value="ECO:0007669"/>
    <property type="project" value="TreeGrafter"/>
</dbReference>
<dbReference type="OrthoDB" id="9796076at2"/>
<dbReference type="RefSeq" id="WP_020885624.1">
    <property type="nucleotide sequence ID" value="NZ_ATHI01000001.1"/>
</dbReference>
<sequence length="113" mass="12063">MELSVSPRPGCIVVAPSATDLRFDVSTEFKHALFELIEAHDAHLVLDLSNVEFVDSTALSAFIAAKSRLAVKGRTLVLCGDSKAVSGVLRLTSLDNFLNLRPDLQAALSALPS</sequence>
<reference evidence="2 3" key="1">
    <citation type="journal article" date="2013" name="Genome Announc.">
        <title>Draft genome sequences for three mercury-methylating, sulfate-reducing bacteria.</title>
        <authorList>
            <person name="Brown S.D."/>
            <person name="Hurt R.A.Jr."/>
            <person name="Gilmour C.C."/>
            <person name="Elias D.A."/>
        </authorList>
    </citation>
    <scope>NUCLEOTIDE SEQUENCE [LARGE SCALE GENOMIC DNA]</scope>
    <source>
        <strain evidence="2 3">DSM 16529</strain>
    </source>
</reference>